<evidence type="ECO:0000313" key="1">
    <source>
        <dbReference type="EMBL" id="TFI00943.1"/>
    </source>
</evidence>
<dbReference type="RefSeq" id="WP_039101013.1">
    <property type="nucleotide sequence ID" value="NZ_CP192755.1"/>
</dbReference>
<proteinExistence type="predicted"/>
<sequence length="242" mass="26159">MASLAVHYDLDAAQLPDLPGDDDMTGLMIDHTELLGWSQGFDPEDRDSWTWQVNEVTRVSSATGLTYSIQVSLPHDRAVRAPWAGITTGAHTLLERWGLGDPAGYSFGFDAADTALRQPTGLEFVDRLPASPEVSVGVSLFAALERPGGVDLLDTLLAEARDLMIGPSSPQRTGVTLETVPAPLPEFQGTPWKHVATVDTRLREWSPLVVGALASTVMFTAQELRVPGPLMVHLHRSITPTT</sequence>
<evidence type="ECO:0000313" key="2">
    <source>
        <dbReference type="Proteomes" id="UP000298017"/>
    </source>
</evidence>
<dbReference type="EMBL" id="SPNK01000007">
    <property type="protein sequence ID" value="TFI00943.1"/>
    <property type="molecule type" value="Genomic_DNA"/>
</dbReference>
<dbReference type="AlphaFoldDB" id="A0AAX2SDU1"/>
<keyword evidence="2" id="KW-1185">Reference proteome</keyword>
<accession>A0AAX2SDU1</accession>
<comment type="caution">
    <text evidence="1">The sequence shown here is derived from an EMBL/GenBank/DDBJ whole genome shotgun (WGS) entry which is preliminary data.</text>
</comment>
<organism evidence="1 2">
    <name type="scientific">Kocuria rhizophila</name>
    <dbReference type="NCBI Taxonomy" id="72000"/>
    <lineage>
        <taxon>Bacteria</taxon>
        <taxon>Bacillati</taxon>
        <taxon>Actinomycetota</taxon>
        <taxon>Actinomycetes</taxon>
        <taxon>Micrococcales</taxon>
        <taxon>Micrococcaceae</taxon>
        <taxon>Kocuria</taxon>
    </lineage>
</organism>
<reference evidence="1 2" key="1">
    <citation type="submission" date="2019-03" db="EMBL/GenBank/DDBJ databases">
        <title>Genome Sequencing and Assembly of Various Microbes Isolated from Alder Root Nodule.</title>
        <authorList>
            <person name="Swanson E."/>
            <person name="Sevigny J.L."/>
            <person name="Pesce C."/>
            <person name="Davis I."/>
            <person name="Kleiner V."/>
            <person name="Tisa L."/>
        </authorList>
    </citation>
    <scope>NUCLEOTIDE SEQUENCE [LARGE SCALE GENOMIC DNA]</scope>
    <source>
        <strain evidence="1 2">4R-31</strain>
    </source>
</reference>
<dbReference type="Proteomes" id="UP000298017">
    <property type="component" value="Unassembled WGS sequence"/>
</dbReference>
<name>A0AAX2SDU1_KOCRH</name>
<protein>
    <submittedName>
        <fullName evidence="1">Uncharacterized protein</fullName>
    </submittedName>
</protein>
<gene>
    <name evidence="1" type="ORF">E4P33_07650</name>
</gene>